<name>A0A5C8HN75_9MICO</name>
<dbReference type="Proteomes" id="UP000321196">
    <property type="component" value="Unassembled WGS sequence"/>
</dbReference>
<feature type="domain" description="DUF305" evidence="1">
    <location>
        <begin position="56"/>
        <end position="219"/>
    </location>
</feature>
<dbReference type="Pfam" id="PF03713">
    <property type="entry name" value="DUF305"/>
    <property type="match status" value="1"/>
</dbReference>
<accession>A0A5C8HN75</accession>
<gene>
    <name evidence="2" type="ORF">FVP60_12100</name>
</gene>
<dbReference type="OrthoDB" id="26872at2"/>
<reference evidence="2 3" key="1">
    <citation type="submission" date="2019-08" db="EMBL/GenBank/DDBJ databases">
        <authorList>
            <person name="Dong K."/>
        </authorList>
    </citation>
    <scope>NUCLEOTIDE SEQUENCE [LARGE SCALE GENOMIC DNA]</scope>
    <source>
        <strain evidence="2 3">M4-8</strain>
    </source>
</reference>
<organism evidence="2 3">
    <name type="scientific">Microbacterium mitrae</name>
    <dbReference type="NCBI Taxonomy" id="664640"/>
    <lineage>
        <taxon>Bacteria</taxon>
        <taxon>Bacillati</taxon>
        <taxon>Actinomycetota</taxon>
        <taxon>Actinomycetes</taxon>
        <taxon>Micrococcales</taxon>
        <taxon>Microbacteriaceae</taxon>
        <taxon>Microbacterium</taxon>
    </lineage>
</organism>
<dbReference type="PANTHER" id="PTHR36933">
    <property type="entry name" value="SLL0788 PROTEIN"/>
    <property type="match status" value="1"/>
</dbReference>
<sequence>MDSSTLPAEPPMPRWQKVLAVTVAVATIAAAAFAIGRFSAFDSTPAAQVPLDSSAEAGFARDMQSHHQQAVEMAMIIYPKTQDADLRAIAYDIATAQSAQLGQMQQWLIDWNLPAYGSAPAMRWMASSSEHSGHGDPALTPEELNAQMGMATDEQLKQLAAASGTAADCQFLELMIRHHEGAIDMVDAIEELGSNANVLDLAGKMAATQTSEISAMQSLQSRFGCSG</sequence>
<evidence type="ECO:0000259" key="1">
    <source>
        <dbReference type="Pfam" id="PF03713"/>
    </source>
</evidence>
<comment type="caution">
    <text evidence="2">The sequence shown here is derived from an EMBL/GenBank/DDBJ whole genome shotgun (WGS) entry which is preliminary data.</text>
</comment>
<keyword evidence="3" id="KW-1185">Reference proteome</keyword>
<dbReference type="AlphaFoldDB" id="A0A5C8HN75"/>
<evidence type="ECO:0000313" key="2">
    <source>
        <dbReference type="EMBL" id="TXK03073.1"/>
    </source>
</evidence>
<protein>
    <submittedName>
        <fullName evidence="2">DUF305 domain-containing protein</fullName>
    </submittedName>
</protein>
<dbReference type="Gene3D" id="1.20.1260.10">
    <property type="match status" value="1"/>
</dbReference>
<dbReference type="InterPro" id="IPR012347">
    <property type="entry name" value="Ferritin-like"/>
</dbReference>
<evidence type="ECO:0000313" key="3">
    <source>
        <dbReference type="Proteomes" id="UP000321196"/>
    </source>
</evidence>
<dbReference type="EMBL" id="VRSW01000005">
    <property type="protein sequence ID" value="TXK03073.1"/>
    <property type="molecule type" value="Genomic_DNA"/>
</dbReference>
<dbReference type="InterPro" id="IPR005183">
    <property type="entry name" value="DUF305_CopM-like"/>
</dbReference>
<proteinExistence type="predicted"/>
<dbReference type="PANTHER" id="PTHR36933:SF1">
    <property type="entry name" value="SLL0788 PROTEIN"/>
    <property type="match status" value="1"/>
</dbReference>